<feature type="region of interest" description="Disordered" evidence="1">
    <location>
        <begin position="426"/>
        <end position="446"/>
    </location>
</feature>
<feature type="compositionally biased region" description="Polar residues" evidence="1">
    <location>
        <begin position="434"/>
        <end position="446"/>
    </location>
</feature>
<evidence type="ECO:0000313" key="2">
    <source>
        <dbReference type="EMBL" id="AUX40639.1"/>
    </source>
</evidence>
<organism evidence="2 3">
    <name type="scientific">Sorangium cellulosum</name>
    <name type="common">Polyangium cellulosum</name>
    <dbReference type="NCBI Taxonomy" id="56"/>
    <lineage>
        <taxon>Bacteria</taxon>
        <taxon>Pseudomonadati</taxon>
        <taxon>Myxococcota</taxon>
        <taxon>Polyangia</taxon>
        <taxon>Polyangiales</taxon>
        <taxon>Polyangiaceae</taxon>
        <taxon>Sorangium</taxon>
    </lineage>
</organism>
<accession>A0A2L0EMW9</accession>
<dbReference type="RefSeq" id="WP_104978414.1">
    <property type="nucleotide sequence ID" value="NZ_CP012673.1"/>
</dbReference>
<dbReference type="EMBL" id="CP012673">
    <property type="protein sequence ID" value="AUX40639.1"/>
    <property type="molecule type" value="Genomic_DNA"/>
</dbReference>
<sequence>MKQDHARLMLSSTTLKKLGARATLTFGRLLPAFVLPMLVGCQSGDLDEDADLPEIGTSESSLNGIGDTIPIGIANVNDSPLKQSNYRALLRFVPRSTVTIDRFYFGFKLKGASCDQPGAGGYGGGNGGTLVGAIVNIDASTGLPTTTIASESVSACARFTEAKNAVGGRTPVMLWVSTGLVTLQADTMYGLIVRNSDGNPASNFFSFNMPYADTAHAGPHARNELSKSESGAIMSLDPREHVAWSTNSGATWSYGTANGQYTSYVNEDPSHPGTKLPQYGWRRSDGVHVAQQPYYAYDATCSNCTVTYANVTYARTFTQAGAFTTSGADVGTVTLTNTSTGQSSTCTPTTGYGFRTCTLATPVSVAVGDSYTVRASGTVALMKMDYQQRTVFSNVGTSTGELRWYQASPASGTNAKDVPSIWAGPHSAYYASTDPPTTQSTRPQGR</sequence>
<dbReference type="OrthoDB" id="5503045at2"/>
<proteinExistence type="predicted"/>
<name>A0A2L0EMW9_SORCE</name>
<dbReference type="Proteomes" id="UP000238348">
    <property type="component" value="Chromosome"/>
</dbReference>
<protein>
    <submittedName>
        <fullName evidence="2">Uncharacterized protein</fullName>
    </submittedName>
</protein>
<evidence type="ECO:0000313" key="3">
    <source>
        <dbReference type="Proteomes" id="UP000238348"/>
    </source>
</evidence>
<reference evidence="2 3" key="1">
    <citation type="submission" date="2015-09" db="EMBL/GenBank/DDBJ databases">
        <title>Sorangium comparison.</title>
        <authorList>
            <person name="Zaburannyi N."/>
            <person name="Bunk B."/>
            <person name="Overmann J."/>
            <person name="Mueller R."/>
        </authorList>
    </citation>
    <scope>NUCLEOTIDE SEQUENCE [LARGE SCALE GENOMIC DNA]</scope>
    <source>
        <strain evidence="2 3">So ce26</strain>
    </source>
</reference>
<dbReference type="AlphaFoldDB" id="A0A2L0EMW9"/>
<gene>
    <name evidence="2" type="ORF">SOCE26_020400</name>
</gene>
<evidence type="ECO:0000256" key="1">
    <source>
        <dbReference type="SAM" id="MobiDB-lite"/>
    </source>
</evidence>